<organism evidence="1">
    <name type="scientific">Cyprideis torosa</name>
    <dbReference type="NCBI Taxonomy" id="163714"/>
    <lineage>
        <taxon>Eukaryota</taxon>
        <taxon>Metazoa</taxon>
        <taxon>Ecdysozoa</taxon>
        <taxon>Arthropoda</taxon>
        <taxon>Crustacea</taxon>
        <taxon>Oligostraca</taxon>
        <taxon>Ostracoda</taxon>
        <taxon>Podocopa</taxon>
        <taxon>Podocopida</taxon>
        <taxon>Cytherocopina</taxon>
        <taxon>Cytheroidea</taxon>
        <taxon>Cytherideidae</taxon>
        <taxon>Cyprideis</taxon>
    </lineage>
</organism>
<accession>A0A7R8ZM69</accession>
<dbReference type="AlphaFoldDB" id="A0A7R8ZM69"/>
<evidence type="ECO:0000313" key="1">
    <source>
        <dbReference type="EMBL" id="CAD7229741.1"/>
    </source>
</evidence>
<gene>
    <name evidence="1" type="ORF">CTOB1V02_LOCUS7609</name>
</gene>
<sequence>MTPETKDILIEVTSSSSLNVCKTVCDQLLSEMAVLFIDEGATIKGGGGGDPGSSSGPASLVVEQVKVTDLEGNMRNVYPSRIDLRDLKGISVVLASRGLKLSFVPSDAGFFLQHPRADEDKGPKVLSVDRFTVRYPTQQTTLKADYGPFSTTQTVPAKWVLLTEDEVWGNGTVHTLNPPFMSEVASSALEISAHLVTPVVYRDIPTLRVLFHAGPGVLSSLDQDHTKSLDLICVSVTASPLFTPATGETLRVLFHAGPGVLSSLDQDHTKSLDLICVSVTASPLFTPATGEVKGGCQPDPSTGTCLAEVAFPASWWPPYLSKSSGKHPRVRVQYSVYEVGDSGTCDGSQLRVILQPSTTVADIGLKDFLGDWAEVSEDGITKILLPQKPLYPRSKFHLPVLVHLNPRSPVKAITFRVIEALLRAKLDEERVRARTGLQILGAEGTNTKLWTVKAVNQGFWWQIDARLKPTNLPVEVDPRFLFGELTHFVGITIASTEESWNRLRSKSRSSTLRRIAAKEDRPTPSPGHISGGRYSTYEYSLHEKGNPFQIELYTKLTLAKVWKIILKEKEISRAKISRSEA</sequence>
<name>A0A7R8ZM69_9CRUS</name>
<reference evidence="1" key="1">
    <citation type="submission" date="2020-11" db="EMBL/GenBank/DDBJ databases">
        <authorList>
            <person name="Tran Van P."/>
        </authorList>
    </citation>
    <scope>NUCLEOTIDE SEQUENCE</scope>
</reference>
<proteinExistence type="predicted"/>
<dbReference type="EMBL" id="OB662247">
    <property type="protein sequence ID" value="CAD7229741.1"/>
    <property type="molecule type" value="Genomic_DNA"/>
</dbReference>
<dbReference type="PANTHER" id="PTHR13388:SF11">
    <property type="entry name" value="DETONATOR, ISOFORM E"/>
    <property type="match status" value="1"/>
</dbReference>
<protein>
    <submittedName>
        <fullName evidence="1">Uncharacterized protein</fullName>
    </submittedName>
</protein>
<dbReference type="InterPro" id="IPR026307">
    <property type="entry name" value="TMEM132"/>
</dbReference>
<dbReference type="PANTHER" id="PTHR13388">
    <property type="entry name" value="DETONATOR, ISOFORM E"/>
    <property type="match status" value="1"/>
</dbReference>
<dbReference type="OrthoDB" id="10026202at2759"/>